<gene>
    <name evidence="2" type="ORF">F442_15744</name>
</gene>
<accession>W2YNT7</accession>
<evidence type="ECO:0000313" key="2">
    <source>
        <dbReference type="EMBL" id="ETP36293.1"/>
    </source>
</evidence>
<comment type="caution">
    <text evidence="2">The sequence shown here is derived from an EMBL/GenBank/DDBJ whole genome shotgun (WGS) entry which is preliminary data.</text>
</comment>
<evidence type="ECO:0000313" key="3">
    <source>
        <dbReference type="Proteomes" id="UP000018948"/>
    </source>
</evidence>
<protein>
    <submittedName>
        <fullName evidence="2">Uncharacterized protein</fullName>
    </submittedName>
</protein>
<proteinExistence type="predicted"/>
<dbReference type="OrthoDB" id="91276at2759"/>
<organism evidence="2 3">
    <name type="scientific">Phytophthora nicotianae P10297</name>
    <dbReference type="NCBI Taxonomy" id="1317064"/>
    <lineage>
        <taxon>Eukaryota</taxon>
        <taxon>Sar</taxon>
        <taxon>Stramenopiles</taxon>
        <taxon>Oomycota</taxon>
        <taxon>Peronosporomycetes</taxon>
        <taxon>Peronosporales</taxon>
        <taxon>Peronosporaceae</taxon>
        <taxon>Phytophthora</taxon>
    </lineage>
</organism>
<name>W2YNT7_PHYNI</name>
<reference evidence="2 3" key="1">
    <citation type="submission" date="2013-11" db="EMBL/GenBank/DDBJ databases">
        <title>The Genome Sequence of Phytophthora parasitica P10297.</title>
        <authorList>
            <consortium name="The Broad Institute Genomics Platform"/>
            <person name="Russ C."/>
            <person name="Tyler B."/>
            <person name="Panabieres F."/>
            <person name="Shan W."/>
            <person name="Tripathy S."/>
            <person name="Grunwald N."/>
            <person name="Machado M."/>
            <person name="Johnson C.S."/>
            <person name="Walker B."/>
            <person name="Young S.K."/>
            <person name="Zeng Q."/>
            <person name="Gargeya S."/>
            <person name="Fitzgerald M."/>
            <person name="Haas B."/>
            <person name="Abouelleil A."/>
            <person name="Allen A.W."/>
            <person name="Alvarado L."/>
            <person name="Arachchi H.M."/>
            <person name="Berlin A.M."/>
            <person name="Chapman S.B."/>
            <person name="Gainer-Dewar J."/>
            <person name="Goldberg J."/>
            <person name="Griggs A."/>
            <person name="Gujja S."/>
            <person name="Hansen M."/>
            <person name="Howarth C."/>
            <person name="Imamovic A."/>
            <person name="Ireland A."/>
            <person name="Larimer J."/>
            <person name="McCowan C."/>
            <person name="Murphy C."/>
            <person name="Pearson M."/>
            <person name="Poon T.W."/>
            <person name="Priest M."/>
            <person name="Roberts A."/>
            <person name="Saif S."/>
            <person name="Shea T."/>
            <person name="Sisk P."/>
            <person name="Sykes S."/>
            <person name="Wortman J."/>
            <person name="Nusbaum C."/>
            <person name="Birren B."/>
        </authorList>
    </citation>
    <scope>NUCLEOTIDE SEQUENCE [LARGE SCALE GENOMIC DNA]</scope>
    <source>
        <strain evidence="2 3">P10297</strain>
    </source>
</reference>
<dbReference type="EMBL" id="ANIY01003323">
    <property type="protein sequence ID" value="ETP36293.1"/>
    <property type="molecule type" value="Genomic_DNA"/>
</dbReference>
<dbReference type="AlphaFoldDB" id="W2YNT7"/>
<feature type="region of interest" description="Disordered" evidence="1">
    <location>
        <begin position="179"/>
        <end position="255"/>
    </location>
</feature>
<evidence type="ECO:0000256" key="1">
    <source>
        <dbReference type="SAM" id="MobiDB-lite"/>
    </source>
</evidence>
<dbReference type="Proteomes" id="UP000018948">
    <property type="component" value="Unassembled WGS sequence"/>
</dbReference>
<sequence length="290" mass="33442">MPPSSSQYTMRFRWNAKLKSSSRTPLKLLIRWFSLNHAEYFSCRNYAEVLERFRQELLHRGEKGCTIGDIHSQIVRLIRGDRVLRWLQPTSSGLSKMEVLIGWLEENYSSYLRSSLKSVQMNELREKIAAAGFPRCTARELREQISSLAITPWSPFLKQYVHRLDAIFHGVRVKLERDATANEPRAASSTRRGIRSTRENRNTQRSHRAARRSATGESRPIKTEPCFPDGSSNAPLVVYGDDNDENSRAAANEPTLEEIHRREALVDVRLKYKTTLSEDEIEKLFPLPKI</sequence>